<dbReference type="KEGG" id="vg:23679184"/>
<protein>
    <submittedName>
        <fullName evidence="1">Uncharacterized protein</fullName>
    </submittedName>
</protein>
<dbReference type="GeneID" id="23679184"/>
<dbReference type="Proteomes" id="UP000030228">
    <property type="component" value="Genome"/>
</dbReference>
<proteinExistence type="predicted"/>
<name>A0A0A1IVB9_9CAUD</name>
<dbReference type="RefSeq" id="YP_009124328.1">
    <property type="nucleotide sequence ID" value="NC_026586.1"/>
</dbReference>
<accession>A0A0A1IVB9</accession>
<dbReference type="EMBL" id="LN610579">
    <property type="protein sequence ID" value="CEF89811.1"/>
    <property type="molecule type" value="Genomic_DNA"/>
</dbReference>
<reference evidence="1 2" key="1">
    <citation type="journal article" date="2015" name="PLoS ONE">
        <title>Investigation of a Large Collection of Pseudomonas aeruginosa Bacteriophages Collected from a Single Environmental Source in Abidjan, Cote d'Ivoire.</title>
        <authorList>
            <person name="Essoh C."/>
            <person name="Latino L."/>
            <person name="Midoux C."/>
            <person name="Blouin Y."/>
            <person name="Loukou G."/>
            <person name="Nguetta S.P."/>
            <person name="Lathro S."/>
            <person name="Cablanmian A."/>
            <person name="Kouassi A.K."/>
            <person name="Vergnaud G."/>
            <person name="Pourcel C."/>
        </authorList>
    </citation>
    <scope>NUCLEOTIDE SEQUENCE [LARGE SCALE GENOMIC DNA]</scope>
    <source>
        <strain evidence="1">Ab27</strain>
    </source>
</reference>
<organism evidence="1 2">
    <name type="scientific">Pseudomonas phage vB_PaeM_PAO1_Ab27</name>
    <dbReference type="NCBI Taxonomy" id="1548907"/>
    <lineage>
        <taxon>Viruses</taxon>
        <taxon>Duplodnaviria</taxon>
        <taxon>Heunggongvirae</taxon>
        <taxon>Uroviricota</taxon>
        <taxon>Caudoviricetes</taxon>
        <taxon>Lindbergviridae</taxon>
        <taxon>Pbunavirus</taxon>
        <taxon>Pbunavirus LS1</taxon>
    </lineage>
</organism>
<evidence type="ECO:0000313" key="2">
    <source>
        <dbReference type="Proteomes" id="UP000030228"/>
    </source>
</evidence>
<evidence type="ECO:0000313" key="1">
    <source>
        <dbReference type="EMBL" id="CEF89811.1"/>
    </source>
</evidence>
<gene>
    <name evidence="1" type="primary">ORF25</name>
</gene>
<sequence>MPIKLSSVNVRIAGPDGRVLSEGRAEFSGTAFWLAAQREMKLRHLVGTSFEGALTYLADNGYNVTFSKGEKQ</sequence>